<dbReference type="RefSeq" id="WP_345930057.1">
    <property type="nucleotide sequence ID" value="NZ_JBDIVF010000014.1"/>
</dbReference>
<dbReference type="Proteomes" id="UP001548590">
    <property type="component" value="Unassembled WGS sequence"/>
</dbReference>
<sequence>MKAALVCLVLLTLFVLFSWYFIVPYLGFLLLAMPAMITILGAREIWRALRPQLASAPRPQTLRPQH</sequence>
<comment type="caution">
    <text evidence="1">The sequence shown here is derived from an EMBL/GenBank/DDBJ whole genome shotgun (WGS) entry which is preliminary data.</text>
</comment>
<evidence type="ECO:0000313" key="2">
    <source>
        <dbReference type="Proteomes" id="UP001548590"/>
    </source>
</evidence>
<name>A0ABV2CSX1_9RHOO</name>
<dbReference type="EMBL" id="JBEWLZ010000008">
    <property type="protein sequence ID" value="MET1491020.1"/>
    <property type="molecule type" value="Genomic_DNA"/>
</dbReference>
<gene>
    <name evidence="1" type="ORF">ABVT11_14370</name>
</gene>
<accession>A0ABV2CSX1</accession>
<organism evidence="1 2">
    <name type="scientific">Uliginosibacterium paludis</name>
    <dbReference type="NCBI Taxonomy" id="1615952"/>
    <lineage>
        <taxon>Bacteria</taxon>
        <taxon>Pseudomonadati</taxon>
        <taxon>Pseudomonadota</taxon>
        <taxon>Betaproteobacteria</taxon>
        <taxon>Rhodocyclales</taxon>
        <taxon>Zoogloeaceae</taxon>
        <taxon>Uliginosibacterium</taxon>
    </lineage>
</organism>
<reference evidence="1 2" key="1">
    <citation type="submission" date="2024-07" db="EMBL/GenBank/DDBJ databases">
        <title>Uliginosibacterium paludis KCTC:42655.</title>
        <authorList>
            <person name="Kim M.K."/>
        </authorList>
    </citation>
    <scope>NUCLEOTIDE SEQUENCE [LARGE SCALE GENOMIC DNA]</scope>
    <source>
        <strain evidence="1 2">KCTC 42655</strain>
    </source>
</reference>
<keyword evidence="2" id="KW-1185">Reference proteome</keyword>
<proteinExistence type="predicted"/>
<evidence type="ECO:0000313" key="1">
    <source>
        <dbReference type="EMBL" id="MET1491020.1"/>
    </source>
</evidence>
<protein>
    <submittedName>
        <fullName evidence="1">Uncharacterized protein</fullName>
    </submittedName>
</protein>